<dbReference type="SUPFAM" id="SSF50249">
    <property type="entry name" value="Nucleic acid-binding proteins"/>
    <property type="match status" value="1"/>
</dbReference>
<evidence type="ECO:0000256" key="2">
    <source>
        <dbReference type="ARBA" id="ARBA00022730"/>
    </source>
</evidence>
<organism evidence="7 8">
    <name type="scientific">Candidatus Jacksonbacteria bacterium RIFCSPLOWO2_02_FULL_44_20</name>
    <dbReference type="NCBI Taxonomy" id="1798460"/>
    <lineage>
        <taxon>Bacteria</taxon>
        <taxon>Candidatus Jacksoniibacteriota</taxon>
    </lineage>
</organism>
<dbReference type="GO" id="GO:0003735">
    <property type="term" value="F:structural constituent of ribosome"/>
    <property type="evidence" value="ECO:0007669"/>
    <property type="project" value="UniProtKB-UniRule"/>
</dbReference>
<dbReference type="PANTHER" id="PTHR10744:SF1">
    <property type="entry name" value="SMALL RIBOSOMAL SUBUNIT PROTEIN US17M"/>
    <property type="match status" value="1"/>
</dbReference>
<dbReference type="Pfam" id="PF00366">
    <property type="entry name" value="Ribosomal_S17"/>
    <property type="match status" value="1"/>
</dbReference>
<evidence type="ECO:0000313" key="7">
    <source>
        <dbReference type="EMBL" id="OGY73665.1"/>
    </source>
</evidence>
<keyword evidence="5 6" id="KW-0687">Ribonucleoprotein</keyword>
<dbReference type="GO" id="GO:0022627">
    <property type="term" value="C:cytosolic small ribosomal subunit"/>
    <property type="evidence" value="ECO:0007669"/>
    <property type="project" value="UniProtKB-UniRule"/>
</dbReference>
<comment type="subunit">
    <text evidence="6">Part of the 30S ribosomal subunit.</text>
</comment>
<evidence type="ECO:0000256" key="4">
    <source>
        <dbReference type="ARBA" id="ARBA00022980"/>
    </source>
</evidence>
<keyword evidence="2 6" id="KW-0699">rRNA-binding</keyword>
<keyword evidence="4 6" id="KW-0689">Ribosomal protein</keyword>
<dbReference type="InterPro" id="IPR000266">
    <property type="entry name" value="Ribosomal_uS17"/>
</dbReference>
<proteinExistence type="inferred from homology"/>
<accession>A0A1G2AAH1</accession>
<name>A0A1G2AAH1_9BACT</name>
<sequence>MKHPSKKRQFTGTVVSSKMNKTVVVEIARVTVQPKYRKRYTRVVKFKAHDEKNSCQPGEIVTIQECKPISKEKSWRVIKK</sequence>
<evidence type="ECO:0000256" key="5">
    <source>
        <dbReference type="ARBA" id="ARBA00023274"/>
    </source>
</evidence>
<dbReference type="EMBL" id="MHJU01000009">
    <property type="protein sequence ID" value="OGY73665.1"/>
    <property type="molecule type" value="Genomic_DNA"/>
</dbReference>
<dbReference type="InterPro" id="IPR019984">
    <property type="entry name" value="Ribosomal_uS17_bact/chlr"/>
</dbReference>
<dbReference type="AlphaFoldDB" id="A0A1G2AAH1"/>
<evidence type="ECO:0000256" key="3">
    <source>
        <dbReference type="ARBA" id="ARBA00022884"/>
    </source>
</evidence>
<dbReference type="NCBIfam" id="TIGR03635">
    <property type="entry name" value="uS17_bact"/>
    <property type="match status" value="1"/>
</dbReference>
<dbReference type="GO" id="GO:0019843">
    <property type="term" value="F:rRNA binding"/>
    <property type="evidence" value="ECO:0007669"/>
    <property type="project" value="UniProtKB-UniRule"/>
</dbReference>
<protein>
    <recommendedName>
        <fullName evidence="6">Small ribosomal subunit protein uS17</fullName>
    </recommendedName>
</protein>
<keyword evidence="3 6" id="KW-0694">RNA-binding</keyword>
<dbReference type="HAMAP" id="MF_01345_B">
    <property type="entry name" value="Ribosomal_uS17_B"/>
    <property type="match status" value="1"/>
</dbReference>
<dbReference type="Gene3D" id="2.40.50.140">
    <property type="entry name" value="Nucleic acid-binding proteins"/>
    <property type="match status" value="1"/>
</dbReference>
<evidence type="ECO:0000256" key="6">
    <source>
        <dbReference type="HAMAP-Rule" id="MF_01345"/>
    </source>
</evidence>
<comment type="function">
    <text evidence="6">One of the primary rRNA binding proteins, it binds specifically to the 5'-end of 16S ribosomal RNA.</text>
</comment>
<evidence type="ECO:0000256" key="1">
    <source>
        <dbReference type="ARBA" id="ARBA00010254"/>
    </source>
</evidence>
<comment type="similarity">
    <text evidence="1 6">Belongs to the universal ribosomal protein uS17 family.</text>
</comment>
<reference evidence="7 8" key="1">
    <citation type="journal article" date="2016" name="Nat. Commun.">
        <title>Thousands of microbial genomes shed light on interconnected biogeochemical processes in an aquifer system.</title>
        <authorList>
            <person name="Anantharaman K."/>
            <person name="Brown C.T."/>
            <person name="Hug L.A."/>
            <person name="Sharon I."/>
            <person name="Castelle C.J."/>
            <person name="Probst A.J."/>
            <person name="Thomas B.C."/>
            <person name="Singh A."/>
            <person name="Wilkins M.J."/>
            <person name="Karaoz U."/>
            <person name="Brodie E.L."/>
            <person name="Williams K.H."/>
            <person name="Hubbard S.S."/>
            <person name="Banfield J.F."/>
        </authorList>
    </citation>
    <scope>NUCLEOTIDE SEQUENCE [LARGE SCALE GENOMIC DNA]</scope>
</reference>
<dbReference type="CDD" id="cd00364">
    <property type="entry name" value="Ribosomal_uS17"/>
    <property type="match status" value="1"/>
</dbReference>
<dbReference type="NCBIfam" id="NF004123">
    <property type="entry name" value="PRK05610.1"/>
    <property type="match status" value="1"/>
</dbReference>
<dbReference type="InterPro" id="IPR012340">
    <property type="entry name" value="NA-bd_OB-fold"/>
</dbReference>
<evidence type="ECO:0000313" key="8">
    <source>
        <dbReference type="Proteomes" id="UP000178315"/>
    </source>
</evidence>
<dbReference type="PRINTS" id="PR00973">
    <property type="entry name" value="RIBOSOMALS17"/>
</dbReference>
<gene>
    <name evidence="6" type="primary">rpsQ</name>
    <name evidence="7" type="ORF">A3H61_00565</name>
</gene>
<dbReference type="PANTHER" id="PTHR10744">
    <property type="entry name" value="40S RIBOSOMAL PROTEIN S11 FAMILY MEMBER"/>
    <property type="match status" value="1"/>
</dbReference>
<dbReference type="GO" id="GO:0006412">
    <property type="term" value="P:translation"/>
    <property type="evidence" value="ECO:0007669"/>
    <property type="project" value="UniProtKB-UniRule"/>
</dbReference>
<dbReference type="Proteomes" id="UP000178315">
    <property type="component" value="Unassembled WGS sequence"/>
</dbReference>
<comment type="caution">
    <text evidence="7">The sequence shown here is derived from an EMBL/GenBank/DDBJ whole genome shotgun (WGS) entry which is preliminary data.</text>
</comment>